<dbReference type="Proteomes" id="UP000187941">
    <property type="component" value="Chromosome"/>
</dbReference>
<dbReference type="PROSITE" id="PS51257">
    <property type="entry name" value="PROKAR_LIPOPROTEIN"/>
    <property type="match status" value="1"/>
</dbReference>
<dbReference type="RefSeq" id="WP_077129450.1">
    <property type="nucleotide sequence ID" value="NZ_CP014263.1"/>
</dbReference>
<protein>
    <recommendedName>
        <fullName evidence="2">DUF4142 domain-containing protein</fullName>
    </recommendedName>
</protein>
<feature type="signal peptide" evidence="1">
    <location>
        <begin position="1"/>
        <end position="23"/>
    </location>
</feature>
<name>A0A1P9WRL9_9BACT</name>
<feature type="domain" description="DUF4142" evidence="2">
    <location>
        <begin position="56"/>
        <end position="188"/>
    </location>
</feature>
<dbReference type="EMBL" id="CP014263">
    <property type="protein sequence ID" value="AQG78025.1"/>
    <property type="molecule type" value="Genomic_DNA"/>
</dbReference>
<evidence type="ECO:0000256" key="1">
    <source>
        <dbReference type="SAM" id="SignalP"/>
    </source>
</evidence>
<dbReference type="KEGG" id="smon:AWR27_00860"/>
<dbReference type="Gene3D" id="1.20.1260.10">
    <property type="match status" value="1"/>
</dbReference>
<accession>A0A1P9WRL9</accession>
<dbReference type="PANTHER" id="PTHR38593">
    <property type="entry name" value="BLR2558 PROTEIN"/>
    <property type="match status" value="1"/>
</dbReference>
<proteinExistence type="predicted"/>
<keyword evidence="4" id="KW-1185">Reference proteome</keyword>
<feature type="chain" id="PRO_5013338010" description="DUF4142 domain-containing protein" evidence="1">
    <location>
        <begin position="24"/>
        <end position="193"/>
    </location>
</feature>
<dbReference type="PANTHER" id="PTHR38593:SF1">
    <property type="entry name" value="BLR2558 PROTEIN"/>
    <property type="match status" value="1"/>
</dbReference>
<organism evidence="3 4">
    <name type="scientific">Spirosoma montaniterrae</name>
    <dbReference type="NCBI Taxonomy" id="1178516"/>
    <lineage>
        <taxon>Bacteria</taxon>
        <taxon>Pseudomonadati</taxon>
        <taxon>Bacteroidota</taxon>
        <taxon>Cytophagia</taxon>
        <taxon>Cytophagales</taxon>
        <taxon>Cytophagaceae</taxon>
        <taxon>Spirosoma</taxon>
    </lineage>
</organism>
<reference evidence="3 4" key="1">
    <citation type="submission" date="2016-01" db="EMBL/GenBank/DDBJ databases">
        <authorList>
            <person name="Oliw E.H."/>
        </authorList>
    </citation>
    <scope>NUCLEOTIDE SEQUENCE [LARGE SCALE GENOMIC DNA]</scope>
    <source>
        <strain evidence="3 4">DY10</strain>
    </source>
</reference>
<evidence type="ECO:0000259" key="2">
    <source>
        <dbReference type="Pfam" id="PF13628"/>
    </source>
</evidence>
<keyword evidence="1" id="KW-0732">Signal</keyword>
<dbReference type="InterPro" id="IPR012347">
    <property type="entry name" value="Ferritin-like"/>
</dbReference>
<evidence type="ECO:0000313" key="3">
    <source>
        <dbReference type="EMBL" id="AQG78025.1"/>
    </source>
</evidence>
<evidence type="ECO:0000313" key="4">
    <source>
        <dbReference type="Proteomes" id="UP000187941"/>
    </source>
</evidence>
<dbReference type="Pfam" id="PF13628">
    <property type="entry name" value="DUF4142"/>
    <property type="match status" value="1"/>
</dbReference>
<gene>
    <name evidence="3" type="ORF">AWR27_00860</name>
</gene>
<dbReference type="AlphaFoldDB" id="A0A1P9WRL9"/>
<sequence length="193" mass="21176">MKTSTAGTLLLAACLLTACGNDAKDKAQEQNEARIDKQATAMSDDAKKEAKQVAGYMVDLFSMGLTEYELSKIALQKATNPEVRSYAQQAMNAHQQSEKSLRDAARQLNVTLPAGLSDDGEDRVSELQNTKAGTAFDIQYLKEMGTVNNKTIDLAKDLRDDAPTDQVRDIAKKILADDNTHKDRAKQLKNVLE</sequence>
<dbReference type="OrthoDB" id="950487at2"/>
<dbReference type="InterPro" id="IPR025419">
    <property type="entry name" value="DUF4142"/>
</dbReference>
<dbReference type="STRING" id="1178516.AWR27_00860"/>